<proteinExistence type="predicted"/>
<evidence type="ECO:0000313" key="1">
    <source>
        <dbReference type="EMBL" id="EIE25000.1"/>
    </source>
</evidence>
<comment type="caution">
    <text evidence="1">The sequence shown here is derived from an EMBL/GenBank/DDBJ whole genome shotgun (WGS) entry which is preliminary data.</text>
</comment>
<organism evidence="1 2">
    <name type="scientific">Coccomyxa subellipsoidea (strain C-169)</name>
    <name type="common">Green microalga</name>
    <dbReference type="NCBI Taxonomy" id="574566"/>
    <lineage>
        <taxon>Eukaryota</taxon>
        <taxon>Viridiplantae</taxon>
        <taxon>Chlorophyta</taxon>
        <taxon>core chlorophytes</taxon>
        <taxon>Trebouxiophyceae</taxon>
        <taxon>Trebouxiophyceae incertae sedis</taxon>
        <taxon>Coccomyxaceae</taxon>
        <taxon>Coccomyxa</taxon>
        <taxon>Coccomyxa subellipsoidea</taxon>
    </lineage>
</organism>
<reference evidence="1 2" key="1">
    <citation type="journal article" date="2012" name="Genome Biol.">
        <title>The genome of the polar eukaryotic microalga coccomyxa subellipsoidea reveals traits of cold adaptation.</title>
        <authorList>
            <person name="Blanc G."/>
            <person name="Agarkova I."/>
            <person name="Grimwood J."/>
            <person name="Kuo A."/>
            <person name="Brueggeman A."/>
            <person name="Dunigan D."/>
            <person name="Gurnon J."/>
            <person name="Ladunga I."/>
            <person name="Lindquist E."/>
            <person name="Lucas S."/>
            <person name="Pangilinan J."/>
            <person name="Proschold T."/>
            <person name="Salamov A."/>
            <person name="Schmutz J."/>
            <person name="Weeks D."/>
            <person name="Yamada T."/>
            <person name="Claverie J.M."/>
            <person name="Grigoriev I."/>
            <person name="Van Etten J."/>
            <person name="Lomsadze A."/>
            <person name="Borodovsky M."/>
        </authorList>
    </citation>
    <scope>NUCLEOTIDE SEQUENCE [LARGE SCALE GENOMIC DNA]</scope>
    <source>
        <strain evidence="1 2">C-169</strain>
    </source>
</reference>
<name>I0Z2Y1_COCSC</name>
<dbReference type="KEGG" id="csl:COCSUDRAFT_40367"/>
<evidence type="ECO:0000313" key="2">
    <source>
        <dbReference type="Proteomes" id="UP000007264"/>
    </source>
</evidence>
<dbReference type="AlphaFoldDB" id="I0Z2Y1"/>
<sequence>MAISSEERSGAMKTVIEGEQLQLEMMQLLQITRPFSGRQEDYDNMVKCLVKLFKICLLQGEVYIIPELSYEDASTRERITDKAKRINSAMQMLIALPLFSLKADDRDESGGTALALVALEALKRTDVDWDSILQRHGLTAVQVETVMRMALAHGLTLLGNRDNLPSQINSRVVSDRGSNVRRMKEISPSENWPWTSHYAASYQLNIKRDPVQAYRELLPGLRCADEQNNELKATPLRLMQCQLMLINGSRPDKRIRVSTFLECAKKAKDGVKLLDSWGEFRCRKTGILLPLHVKYLAEADGY</sequence>
<dbReference type="Proteomes" id="UP000007264">
    <property type="component" value="Unassembled WGS sequence"/>
</dbReference>
<dbReference type="RefSeq" id="XP_005649544.1">
    <property type="nucleotide sequence ID" value="XM_005649487.1"/>
</dbReference>
<protein>
    <submittedName>
        <fullName evidence="1">Uncharacterized protein</fullName>
    </submittedName>
</protein>
<gene>
    <name evidence="1" type="ORF">COCSUDRAFT_40367</name>
</gene>
<accession>I0Z2Y1</accession>
<keyword evidence="2" id="KW-1185">Reference proteome</keyword>
<dbReference type="EMBL" id="AGSI01000004">
    <property type="protein sequence ID" value="EIE25000.1"/>
    <property type="molecule type" value="Genomic_DNA"/>
</dbReference>
<dbReference type="GeneID" id="17043003"/>
<dbReference type="eggNOG" id="ENOG502RZ3H">
    <property type="taxonomic scope" value="Eukaryota"/>
</dbReference>